<protein>
    <submittedName>
        <fullName evidence="2">Uncharacterized protein</fullName>
    </submittedName>
</protein>
<accession>A0A9W6GVQ8</accession>
<proteinExistence type="predicted"/>
<feature type="compositionally biased region" description="Polar residues" evidence="1">
    <location>
        <begin position="299"/>
        <end position="320"/>
    </location>
</feature>
<feature type="region of interest" description="Disordered" evidence="1">
    <location>
        <begin position="294"/>
        <end position="344"/>
    </location>
</feature>
<evidence type="ECO:0000313" key="3">
    <source>
        <dbReference type="Proteomes" id="UP001144323"/>
    </source>
</evidence>
<dbReference type="AlphaFoldDB" id="A0A9W6GVQ8"/>
<gene>
    <name evidence="2" type="ORF">LMG27198_27520</name>
</gene>
<reference evidence="2" key="1">
    <citation type="journal article" date="2023" name="Int. J. Syst. Evol. Microbiol.">
        <title>Methylocystis iwaonis sp. nov., a type II methane-oxidizing bacterium from surface soil of a rice paddy field in Japan, and emended description of the genus Methylocystis (ex Whittenbury et al. 1970) Bowman et al. 1993.</title>
        <authorList>
            <person name="Kaise H."/>
            <person name="Sawadogo J.B."/>
            <person name="Alam M.S."/>
            <person name="Ueno C."/>
            <person name="Dianou D."/>
            <person name="Shinjo R."/>
            <person name="Asakawa S."/>
        </authorList>
    </citation>
    <scope>NUCLEOTIDE SEQUENCE</scope>
    <source>
        <strain evidence="2">LMG27198</strain>
    </source>
</reference>
<evidence type="ECO:0000256" key="1">
    <source>
        <dbReference type="SAM" id="MobiDB-lite"/>
    </source>
</evidence>
<dbReference type="EMBL" id="BSEC01000001">
    <property type="protein sequence ID" value="GLI93760.1"/>
    <property type="molecule type" value="Genomic_DNA"/>
</dbReference>
<sequence length="409" mass="44514">MTSTDDSDDLGAACRDLYQLVGRNFILPPMIRRAERSDAGNPRYCYTIGFAGGLRFIVEFDRAYVEGADLPMDRLPLRFAFELLEPDAHLRDGARAALIRAFLLGVRMPITVSRSGAGLAVSLQLSETYFFDCGEVALEAGVSHSAIRMRIASELFLKSEALFADPGEGYEFWRTRVEQQLLDRPTPEADVFWPEREAEPAETAAPIFETAPVEEATQDALSSVVPCAPPVPVARLPVVLPVMRARRHHPPRGRQIAGVVAAGIALALVLRHASPDDMIDTREAVADVTAARVERQAAPPSTQQSALTASEPAASNSVEQHASVKETGRTDDATPAHDTHPKLHYVAAREDAARRPDRRPAARAGALAHARTARSSNPIAAIGQVMKTMTTSLSRNLQKITYSLSPDQR</sequence>
<evidence type="ECO:0000313" key="2">
    <source>
        <dbReference type="EMBL" id="GLI93760.1"/>
    </source>
</evidence>
<organism evidence="2 3">
    <name type="scientific">Methylocystis echinoides</name>
    <dbReference type="NCBI Taxonomy" id="29468"/>
    <lineage>
        <taxon>Bacteria</taxon>
        <taxon>Pseudomonadati</taxon>
        <taxon>Pseudomonadota</taxon>
        <taxon>Alphaproteobacteria</taxon>
        <taxon>Hyphomicrobiales</taxon>
        <taxon>Methylocystaceae</taxon>
        <taxon>Methylocystis</taxon>
    </lineage>
</organism>
<dbReference type="RefSeq" id="WP_281803761.1">
    <property type="nucleotide sequence ID" value="NZ_BSEC01000001.1"/>
</dbReference>
<dbReference type="Proteomes" id="UP001144323">
    <property type="component" value="Unassembled WGS sequence"/>
</dbReference>
<feature type="compositionally biased region" description="Basic and acidic residues" evidence="1">
    <location>
        <begin position="322"/>
        <end position="344"/>
    </location>
</feature>
<name>A0A9W6GVQ8_9HYPH</name>
<keyword evidence="3" id="KW-1185">Reference proteome</keyword>
<comment type="caution">
    <text evidence="2">The sequence shown here is derived from an EMBL/GenBank/DDBJ whole genome shotgun (WGS) entry which is preliminary data.</text>
</comment>